<name>A0A835YUD6_9STRA</name>
<reference evidence="3" key="1">
    <citation type="submission" date="2021-02" db="EMBL/GenBank/DDBJ databases">
        <title>First Annotated Genome of the Yellow-green Alga Tribonema minus.</title>
        <authorList>
            <person name="Mahan K.M."/>
        </authorList>
    </citation>
    <scope>NUCLEOTIDE SEQUENCE</scope>
    <source>
        <strain evidence="3">UTEX B ZZ1240</strain>
    </source>
</reference>
<dbReference type="InterPro" id="IPR001623">
    <property type="entry name" value="DnaJ_domain"/>
</dbReference>
<feature type="compositionally biased region" description="Gly residues" evidence="1">
    <location>
        <begin position="693"/>
        <end position="702"/>
    </location>
</feature>
<feature type="compositionally biased region" description="Basic and acidic residues" evidence="1">
    <location>
        <begin position="103"/>
        <end position="116"/>
    </location>
</feature>
<keyword evidence="4" id="KW-1185">Reference proteome</keyword>
<accession>A0A835YUD6</accession>
<dbReference type="PRINTS" id="PR00625">
    <property type="entry name" value="JDOMAIN"/>
</dbReference>
<feature type="region of interest" description="Disordered" evidence="1">
    <location>
        <begin position="662"/>
        <end position="714"/>
    </location>
</feature>
<dbReference type="PANTHER" id="PTHR45286">
    <property type="entry name" value="CHAPERONE DNAJ-DOMAIN SUPERFAMILY PROTEIN"/>
    <property type="match status" value="1"/>
</dbReference>
<dbReference type="CDD" id="cd06257">
    <property type="entry name" value="DnaJ"/>
    <property type="match status" value="1"/>
</dbReference>
<comment type="caution">
    <text evidence="3">The sequence shown here is derived from an EMBL/GenBank/DDBJ whole genome shotgun (WGS) entry which is preliminary data.</text>
</comment>
<dbReference type="OrthoDB" id="552049at2759"/>
<dbReference type="SMART" id="SM00271">
    <property type="entry name" value="DnaJ"/>
    <property type="match status" value="1"/>
</dbReference>
<evidence type="ECO:0000256" key="1">
    <source>
        <dbReference type="SAM" id="MobiDB-lite"/>
    </source>
</evidence>
<sequence>MGEERQYQQQRMVVDYFELLGVSRDATLTDLKMGFYKRAKLLHPDVSVLAKKNPEAAKVAFQQLTDAFTTLKDPALRQAHCLMLDMRRRQRGGGARGPAGDGARYDPTDGRSHHGQEASTLTYCKAVYEPDDGWLAETVSKTGSVYDYSKAVYEPDDGWLARRHKEFHAAMAHAYVGPRFDPQGAGDGLYPHEWECEERTHADAHEHVIQCAWRTHADAHEHVIQMVSGRQLLGHVEAVTSKAIPRGQADGTAQQDESGATDVPMANVVSRLELVWLGKVVAVAVAAPTAAARLGQPGCQLVIYGRAGDSMHLQAGLNGNGAAADETSGAIDGAELVRAGRMIAVVEPKRNNTGRLLNSWMIRCPATMTVLYAGDTLQTPGVRHCYCRGPTGRLEFRARRAWLPDSKFWYFEPRTDTHNIGGWYFERPKASTRLRRRPSEKPPEPPRVLSPAVYMLAVAHDTLQREAEHAAHSSSAQHNAVRRATMAAGTAASAAIDSIVDWCDEGNAGGLGGSWWGGFVERARGRARGAFKSNYTMVHPHRKAMQVEILQEYLRFIVVKLQAKDTSGSPRLSPSPLVDEMWHCHLLDTESYASFCQELGGGFIHHRLGGMADDPAAKQKRLAKTTTAYEQYFGSAPPARVWATGTPVRASAVSWGRARGAAAAEGEEARRKRQRSSSSGGPAIQPRDTRRSGGSGSGGGGAPPLAGDDHVVDMAAEPERGRKIIIKLVGLDTPVVWVQVYTASPA</sequence>
<dbReference type="InterPro" id="IPR036869">
    <property type="entry name" value="J_dom_sf"/>
</dbReference>
<feature type="region of interest" description="Disordered" evidence="1">
    <location>
        <begin position="90"/>
        <end position="117"/>
    </location>
</feature>
<organism evidence="3 4">
    <name type="scientific">Tribonema minus</name>
    <dbReference type="NCBI Taxonomy" id="303371"/>
    <lineage>
        <taxon>Eukaryota</taxon>
        <taxon>Sar</taxon>
        <taxon>Stramenopiles</taxon>
        <taxon>Ochrophyta</taxon>
        <taxon>PX clade</taxon>
        <taxon>Xanthophyceae</taxon>
        <taxon>Tribonematales</taxon>
        <taxon>Tribonemataceae</taxon>
        <taxon>Tribonema</taxon>
    </lineage>
</organism>
<dbReference type="EMBL" id="JAFCMP010000334">
    <property type="protein sequence ID" value="KAG5181199.1"/>
    <property type="molecule type" value="Genomic_DNA"/>
</dbReference>
<evidence type="ECO:0000313" key="4">
    <source>
        <dbReference type="Proteomes" id="UP000664859"/>
    </source>
</evidence>
<evidence type="ECO:0000259" key="2">
    <source>
        <dbReference type="PROSITE" id="PS50076"/>
    </source>
</evidence>
<dbReference type="AlphaFoldDB" id="A0A835YUD6"/>
<dbReference type="Gene3D" id="1.10.287.110">
    <property type="entry name" value="DnaJ domain"/>
    <property type="match status" value="1"/>
</dbReference>
<feature type="domain" description="J" evidence="2">
    <location>
        <begin position="15"/>
        <end position="84"/>
    </location>
</feature>
<gene>
    <name evidence="3" type="ORF">JKP88DRAFT_346626</name>
</gene>
<proteinExistence type="predicted"/>
<evidence type="ECO:0000313" key="3">
    <source>
        <dbReference type="EMBL" id="KAG5181199.1"/>
    </source>
</evidence>
<dbReference type="PROSITE" id="PS50076">
    <property type="entry name" value="DNAJ_2"/>
    <property type="match status" value="1"/>
</dbReference>
<protein>
    <recommendedName>
        <fullName evidence="2">J domain-containing protein</fullName>
    </recommendedName>
</protein>
<dbReference type="Pfam" id="PF00226">
    <property type="entry name" value="DnaJ"/>
    <property type="match status" value="1"/>
</dbReference>
<dbReference type="PANTHER" id="PTHR45286:SF1">
    <property type="entry name" value="CHAPERONE DNAJ-DOMAIN SUPERFAMILY PROTEIN"/>
    <property type="match status" value="1"/>
</dbReference>
<dbReference type="Proteomes" id="UP000664859">
    <property type="component" value="Unassembled WGS sequence"/>
</dbReference>
<dbReference type="SUPFAM" id="SSF46565">
    <property type="entry name" value="Chaperone J-domain"/>
    <property type="match status" value="1"/>
</dbReference>